<feature type="region of interest" description="Disordered" evidence="1">
    <location>
        <begin position="101"/>
        <end position="135"/>
    </location>
</feature>
<name>A0A1Y2CPB5_9FUNG</name>
<feature type="region of interest" description="Disordered" evidence="1">
    <location>
        <begin position="501"/>
        <end position="539"/>
    </location>
</feature>
<dbReference type="InterPro" id="IPR029063">
    <property type="entry name" value="SAM-dependent_MTases_sf"/>
</dbReference>
<dbReference type="OrthoDB" id="2016285at2759"/>
<comment type="caution">
    <text evidence="2">The sequence shown here is derived from an EMBL/GenBank/DDBJ whole genome shotgun (WGS) entry which is preliminary data.</text>
</comment>
<organism evidence="2 3">
    <name type="scientific">Rhizoclosmatium globosum</name>
    <dbReference type="NCBI Taxonomy" id="329046"/>
    <lineage>
        <taxon>Eukaryota</taxon>
        <taxon>Fungi</taxon>
        <taxon>Fungi incertae sedis</taxon>
        <taxon>Chytridiomycota</taxon>
        <taxon>Chytridiomycota incertae sedis</taxon>
        <taxon>Chytridiomycetes</taxon>
        <taxon>Chytridiales</taxon>
        <taxon>Chytriomycetaceae</taxon>
        <taxon>Rhizoclosmatium</taxon>
    </lineage>
</organism>
<proteinExistence type="predicted"/>
<feature type="compositionally biased region" description="Basic and acidic residues" evidence="1">
    <location>
        <begin position="101"/>
        <end position="110"/>
    </location>
</feature>
<reference evidence="2 3" key="1">
    <citation type="submission" date="2016-07" db="EMBL/GenBank/DDBJ databases">
        <title>Pervasive Adenine N6-methylation of Active Genes in Fungi.</title>
        <authorList>
            <consortium name="DOE Joint Genome Institute"/>
            <person name="Mondo S.J."/>
            <person name="Dannebaum R.O."/>
            <person name="Kuo R.C."/>
            <person name="Labutti K."/>
            <person name="Haridas S."/>
            <person name="Kuo A."/>
            <person name="Salamov A."/>
            <person name="Ahrendt S.R."/>
            <person name="Lipzen A."/>
            <person name="Sullivan W."/>
            <person name="Andreopoulos W.B."/>
            <person name="Clum A."/>
            <person name="Lindquist E."/>
            <person name="Daum C."/>
            <person name="Ramamoorthy G.K."/>
            <person name="Gryganskyi A."/>
            <person name="Culley D."/>
            <person name="Magnuson J.K."/>
            <person name="James T.Y."/>
            <person name="O'Malley M.A."/>
            <person name="Stajich J.E."/>
            <person name="Spatafora J.W."/>
            <person name="Visel A."/>
            <person name="Grigoriev I.V."/>
        </authorList>
    </citation>
    <scope>NUCLEOTIDE SEQUENCE [LARGE SCALE GENOMIC DNA]</scope>
    <source>
        <strain evidence="2 3">JEL800</strain>
    </source>
</reference>
<dbReference type="Gene3D" id="3.40.50.150">
    <property type="entry name" value="Vaccinia Virus protein VP39"/>
    <property type="match status" value="1"/>
</dbReference>
<evidence type="ECO:0000313" key="3">
    <source>
        <dbReference type="Proteomes" id="UP000193642"/>
    </source>
</evidence>
<sequence>MDLCLELAQQLAPSRTPRERATAARTLLGHLESSRVRAIDIVLSDSVPSLLHAAQMPFRRADSLAPDATRTPQTVIDLADAALILLAALCDAGTTTLQEHGWHVDDDGTGRGRPVYVNPTTGESQDSPPDLAASLSTITSPYANPIDGSLCWPARIRYHEPETNKFTPTTDKTPLPHKLAMTIVDVAQDDDDEEEEDNDDENGKETQLAFTRHLVLGPWHGIPSFRETEVDLDHPPPGSHLESWYTCAMTCAALLIGLGGGAMASFIGRHWPGINLEAVEIDPRVVKVAERWFGVKCVPSLLSADDGILGDGDDEPQHFKIDPEARPATVRVTNAEAFVAAAVSDLECRYDVVLLDVYTRGEFPPALINEKFFKSLTKLLKTKENDGWDGALVINAGVGDDRAKVEDLVRRTMPVVRTMLDAQASSRMDDDNENAVVVGMAAGSDGKGSLDISAKEWKRRAVEVKESWPDAPLPPFELRAAIHAPNDEIMIGWAENSMLAEEFEEESEEKQNSKKQRTAVNPENVETLSKDDPAFSMFD</sequence>
<gene>
    <name evidence="2" type="ORF">BCR33DRAFT_714580</name>
</gene>
<dbReference type="EMBL" id="MCGO01000012">
    <property type="protein sequence ID" value="ORY48165.1"/>
    <property type="molecule type" value="Genomic_DNA"/>
</dbReference>
<evidence type="ECO:0000256" key="1">
    <source>
        <dbReference type="SAM" id="MobiDB-lite"/>
    </source>
</evidence>
<dbReference type="Proteomes" id="UP000193642">
    <property type="component" value="Unassembled WGS sequence"/>
</dbReference>
<feature type="compositionally biased region" description="Polar residues" evidence="1">
    <location>
        <begin position="518"/>
        <end position="527"/>
    </location>
</feature>
<evidence type="ECO:0000313" key="2">
    <source>
        <dbReference type="EMBL" id="ORY48165.1"/>
    </source>
</evidence>
<dbReference type="AlphaFoldDB" id="A0A1Y2CPB5"/>
<protein>
    <recommendedName>
        <fullName evidence="4">PABS domain-containing protein</fullName>
    </recommendedName>
</protein>
<feature type="compositionally biased region" description="Polar residues" evidence="1">
    <location>
        <begin position="118"/>
        <end position="127"/>
    </location>
</feature>
<accession>A0A1Y2CPB5</accession>
<keyword evidence="3" id="KW-1185">Reference proteome</keyword>
<evidence type="ECO:0008006" key="4">
    <source>
        <dbReference type="Google" id="ProtNLM"/>
    </source>
</evidence>
<dbReference type="SUPFAM" id="SSF53335">
    <property type="entry name" value="S-adenosyl-L-methionine-dependent methyltransferases"/>
    <property type="match status" value="1"/>
</dbReference>